<keyword evidence="3" id="KW-0804">Transcription</keyword>
<evidence type="ECO:0000256" key="1">
    <source>
        <dbReference type="ARBA" id="ARBA00023015"/>
    </source>
</evidence>
<dbReference type="OrthoDB" id="9807558at2"/>
<gene>
    <name evidence="6" type="ORF">PTE30175_00801</name>
</gene>
<dbReference type="AlphaFoldDB" id="A0A5E4SJI7"/>
<accession>A0A5E4SJI7</accession>
<dbReference type="EMBL" id="CABPRZ010000003">
    <property type="protein sequence ID" value="VVD75817.1"/>
    <property type="molecule type" value="Genomic_DNA"/>
</dbReference>
<dbReference type="Pfam" id="PF01614">
    <property type="entry name" value="IclR_C"/>
    <property type="match status" value="1"/>
</dbReference>
<dbReference type="SMART" id="SM00346">
    <property type="entry name" value="HTH_ICLR"/>
    <property type="match status" value="1"/>
</dbReference>
<keyword evidence="2" id="KW-0238">DNA-binding</keyword>
<dbReference type="InterPro" id="IPR011991">
    <property type="entry name" value="ArsR-like_HTH"/>
</dbReference>
<dbReference type="PANTHER" id="PTHR30136:SF24">
    <property type="entry name" value="HTH-TYPE TRANSCRIPTIONAL REPRESSOR ALLR"/>
    <property type="match status" value="1"/>
</dbReference>
<dbReference type="RefSeq" id="WP_150695774.1">
    <property type="nucleotide sequence ID" value="NZ_CABPRZ010000003.1"/>
</dbReference>
<protein>
    <submittedName>
        <fullName evidence="6">IclR family transcriptional regulator</fullName>
    </submittedName>
</protein>
<dbReference type="GO" id="GO:0045892">
    <property type="term" value="P:negative regulation of DNA-templated transcription"/>
    <property type="evidence" value="ECO:0007669"/>
    <property type="project" value="TreeGrafter"/>
</dbReference>
<dbReference type="GO" id="GO:0003677">
    <property type="term" value="F:DNA binding"/>
    <property type="evidence" value="ECO:0007669"/>
    <property type="project" value="UniProtKB-KW"/>
</dbReference>
<keyword evidence="1" id="KW-0805">Transcription regulation</keyword>
<dbReference type="Proteomes" id="UP000414233">
    <property type="component" value="Unassembled WGS sequence"/>
</dbReference>
<dbReference type="InterPro" id="IPR005471">
    <property type="entry name" value="Tscrpt_reg_IclR_N"/>
</dbReference>
<dbReference type="Gene3D" id="3.30.450.40">
    <property type="match status" value="1"/>
</dbReference>
<dbReference type="InterPro" id="IPR036388">
    <property type="entry name" value="WH-like_DNA-bd_sf"/>
</dbReference>
<dbReference type="PROSITE" id="PS51077">
    <property type="entry name" value="HTH_ICLR"/>
    <property type="match status" value="1"/>
</dbReference>
<evidence type="ECO:0000256" key="2">
    <source>
        <dbReference type="ARBA" id="ARBA00023125"/>
    </source>
</evidence>
<dbReference type="InterPro" id="IPR014757">
    <property type="entry name" value="Tscrpt_reg_IclR_C"/>
</dbReference>
<dbReference type="PROSITE" id="PS51078">
    <property type="entry name" value="ICLR_ED"/>
    <property type="match status" value="1"/>
</dbReference>
<evidence type="ECO:0000256" key="3">
    <source>
        <dbReference type="ARBA" id="ARBA00023163"/>
    </source>
</evidence>
<evidence type="ECO:0000259" key="5">
    <source>
        <dbReference type="PROSITE" id="PS51078"/>
    </source>
</evidence>
<evidence type="ECO:0000259" key="4">
    <source>
        <dbReference type="PROSITE" id="PS51077"/>
    </source>
</evidence>
<dbReference type="GO" id="GO:0003700">
    <property type="term" value="F:DNA-binding transcription factor activity"/>
    <property type="evidence" value="ECO:0007669"/>
    <property type="project" value="TreeGrafter"/>
</dbReference>
<dbReference type="PANTHER" id="PTHR30136">
    <property type="entry name" value="HELIX-TURN-HELIX TRANSCRIPTIONAL REGULATOR, ICLR FAMILY"/>
    <property type="match status" value="1"/>
</dbReference>
<dbReference type="CDD" id="cd00090">
    <property type="entry name" value="HTH_ARSR"/>
    <property type="match status" value="1"/>
</dbReference>
<evidence type="ECO:0000313" key="6">
    <source>
        <dbReference type="EMBL" id="VVD75817.1"/>
    </source>
</evidence>
<dbReference type="Pfam" id="PF09339">
    <property type="entry name" value="HTH_IclR"/>
    <property type="match status" value="1"/>
</dbReference>
<dbReference type="InterPro" id="IPR050707">
    <property type="entry name" value="HTH_MetabolicPath_Reg"/>
</dbReference>
<name>A0A5E4SJI7_9BURK</name>
<feature type="domain" description="HTH iclR-type" evidence="4">
    <location>
        <begin position="10"/>
        <end position="72"/>
    </location>
</feature>
<reference evidence="6 7" key="1">
    <citation type="submission" date="2019-08" db="EMBL/GenBank/DDBJ databases">
        <authorList>
            <person name="Peeters C."/>
        </authorList>
    </citation>
    <scope>NUCLEOTIDE SEQUENCE [LARGE SCALE GENOMIC DNA]</scope>
    <source>
        <strain evidence="6 7">LMG 30175</strain>
    </source>
</reference>
<sequence length="252" mass="27893">MQEKKAHENVRAVERALEILLAFRPGDKELTVAELLTRVDLSRPTLYRLLNTLEQNGFLASAGEPQRFRLGSSVAHLAHVWMTDHSLADLAQPVLRSLWEATSETVALFVPDGIYRVCVAEMESPQPLSFRRGVGYREKLVLGASGRTILSQMQLSPVELRRYVAEPNQDLSPLLADMETIRAQGYGTSRHELIEGAVAVAAPFFNGANQIAGSLCIFGPSVRVTDERVEQFAELLKREAVNLSRTLGQQVA</sequence>
<keyword evidence="7" id="KW-1185">Reference proteome</keyword>
<dbReference type="InterPro" id="IPR036390">
    <property type="entry name" value="WH_DNA-bd_sf"/>
</dbReference>
<proteinExistence type="predicted"/>
<dbReference type="SUPFAM" id="SSF55781">
    <property type="entry name" value="GAF domain-like"/>
    <property type="match status" value="1"/>
</dbReference>
<feature type="domain" description="IclR-ED" evidence="5">
    <location>
        <begin position="73"/>
        <end position="249"/>
    </location>
</feature>
<dbReference type="Gene3D" id="1.10.10.10">
    <property type="entry name" value="Winged helix-like DNA-binding domain superfamily/Winged helix DNA-binding domain"/>
    <property type="match status" value="1"/>
</dbReference>
<dbReference type="InterPro" id="IPR029016">
    <property type="entry name" value="GAF-like_dom_sf"/>
</dbReference>
<organism evidence="6 7">
    <name type="scientific">Pandoraea terrae</name>
    <dbReference type="NCBI Taxonomy" id="1537710"/>
    <lineage>
        <taxon>Bacteria</taxon>
        <taxon>Pseudomonadati</taxon>
        <taxon>Pseudomonadota</taxon>
        <taxon>Betaproteobacteria</taxon>
        <taxon>Burkholderiales</taxon>
        <taxon>Burkholderiaceae</taxon>
        <taxon>Pandoraea</taxon>
    </lineage>
</organism>
<evidence type="ECO:0000313" key="7">
    <source>
        <dbReference type="Proteomes" id="UP000414233"/>
    </source>
</evidence>
<dbReference type="SUPFAM" id="SSF46785">
    <property type="entry name" value="Winged helix' DNA-binding domain"/>
    <property type="match status" value="1"/>
</dbReference>